<evidence type="ECO:0000256" key="1">
    <source>
        <dbReference type="ARBA" id="ARBA00004225"/>
    </source>
</evidence>
<keyword evidence="8" id="KW-1185">Reference proteome</keyword>
<dbReference type="InterPro" id="IPR009801">
    <property type="entry name" value="TMEM126"/>
</dbReference>
<keyword evidence="3 6" id="KW-1133">Transmembrane helix</keyword>
<organism evidence="7 8">
    <name type="scientific">Potamilus streckersoni</name>
    <dbReference type="NCBI Taxonomy" id="2493646"/>
    <lineage>
        <taxon>Eukaryota</taxon>
        <taxon>Metazoa</taxon>
        <taxon>Spiralia</taxon>
        <taxon>Lophotrochozoa</taxon>
        <taxon>Mollusca</taxon>
        <taxon>Bivalvia</taxon>
        <taxon>Autobranchia</taxon>
        <taxon>Heteroconchia</taxon>
        <taxon>Palaeoheterodonta</taxon>
        <taxon>Unionida</taxon>
        <taxon>Unionoidea</taxon>
        <taxon>Unionidae</taxon>
        <taxon>Ambleminae</taxon>
        <taxon>Lampsilini</taxon>
        <taxon>Potamilus</taxon>
    </lineage>
</organism>
<evidence type="ECO:0000256" key="4">
    <source>
        <dbReference type="ARBA" id="ARBA00023128"/>
    </source>
</evidence>
<sequence length="275" mass="31102">QSLEKSLIPNCRATSACGEGRSNIRSNIVDNKLNLKITACDISHLLLCTYKSHQFQLVIYWLDKMVGLPGVGDTIQRIDTMAKIPDGAIILRDEDVLKYQMSRLVKWKPKSEVWPLTWGSSILAGCAAFSGCLLHFHYRTKWLLGPKGRGAYFPAALIPAALNSLLHENIVVRDILMGRLKCPTCAELHSAGLHTIISVFFPLAVTHLYNDIKRRETQNEIPAKRLLKFLRTPKQTKNLLLPLFIVQFAAGMFMARYEGHTYYTVLMRPDYASQE</sequence>
<proteinExistence type="predicted"/>
<keyword evidence="4" id="KW-0496">Mitochondrion</keyword>
<reference evidence="7" key="2">
    <citation type="journal article" date="2021" name="Genome Biol. Evol.">
        <title>Developing a high-quality reference genome for a parasitic bivalve with doubly uniparental inheritance (Bivalvia: Unionida).</title>
        <authorList>
            <person name="Smith C.H."/>
        </authorList>
    </citation>
    <scope>NUCLEOTIDE SEQUENCE</scope>
    <source>
        <strain evidence="7">CHS0354</strain>
        <tissue evidence="7">Mantle</tissue>
    </source>
</reference>
<gene>
    <name evidence="7" type="ORF">CHS0354_022260</name>
</gene>
<dbReference type="AlphaFoldDB" id="A0AAE0VI39"/>
<feature type="transmembrane region" description="Helical" evidence="6">
    <location>
        <begin position="150"/>
        <end position="171"/>
    </location>
</feature>
<dbReference type="Proteomes" id="UP001195483">
    <property type="component" value="Unassembled WGS sequence"/>
</dbReference>
<evidence type="ECO:0000313" key="7">
    <source>
        <dbReference type="EMBL" id="KAK3577697.1"/>
    </source>
</evidence>
<feature type="transmembrane region" description="Helical" evidence="6">
    <location>
        <begin position="239"/>
        <end position="257"/>
    </location>
</feature>
<protein>
    <submittedName>
        <fullName evidence="7">Uncharacterized protein</fullName>
    </submittedName>
</protein>
<dbReference type="EMBL" id="JAEAOA010001349">
    <property type="protein sequence ID" value="KAK3577697.1"/>
    <property type="molecule type" value="Genomic_DNA"/>
</dbReference>
<dbReference type="Pfam" id="PF07114">
    <property type="entry name" value="TMEM126"/>
    <property type="match status" value="1"/>
</dbReference>
<reference evidence="7" key="3">
    <citation type="submission" date="2023-05" db="EMBL/GenBank/DDBJ databases">
        <authorList>
            <person name="Smith C.H."/>
        </authorList>
    </citation>
    <scope>NUCLEOTIDE SEQUENCE</scope>
    <source>
        <strain evidence="7">CHS0354</strain>
        <tissue evidence="7">Mantle</tissue>
    </source>
</reference>
<evidence type="ECO:0000256" key="3">
    <source>
        <dbReference type="ARBA" id="ARBA00022989"/>
    </source>
</evidence>
<feature type="non-terminal residue" evidence="7">
    <location>
        <position position="1"/>
    </location>
</feature>
<dbReference type="GO" id="GO:0032981">
    <property type="term" value="P:mitochondrial respiratory chain complex I assembly"/>
    <property type="evidence" value="ECO:0007669"/>
    <property type="project" value="TreeGrafter"/>
</dbReference>
<dbReference type="GO" id="GO:0031966">
    <property type="term" value="C:mitochondrial membrane"/>
    <property type="evidence" value="ECO:0007669"/>
    <property type="project" value="UniProtKB-SubCell"/>
</dbReference>
<name>A0AAE0VI39_9BIVA</name>
<feature type="transmembrane region" description="Helical" evidence="6">
    <location>
        <begin position="116"/>
        <end position="138"/>
    </location>
</feature>
<comment type="subcellular location">
    <subcellularLocation>
        <location evidence="1">Mitochondrion membrane</location>
        <topology evidence="1">Multi-pass membrane protein</topology>
    </subcellularLocation>
</comment>
<accession>A0AAE0VI39</accession>
<dbReference type="PANTHER" id="PTHR16296:SF2">
    <property type="entry name" value="TRANSMEMBRANE PROTEIN 126A"/>
    <property type="match status" value="1"/>
</dbReference>
<evidence type="ECO:0000313" key="8">
    <source>
        <dbReference type="Proteomes" id="UP001195483"/>
    </source>
</evidence>
<reference evidence="7" key="1">
    <citation type="journal article" date="2021" name="Genome Biol. Evol.">
        <title>A High-Quality Reference Genome for a Parasitic Bivalve with Doubly Uniparental Inheritance (Bivalvia: Unionida).</title>
        <authorList>
            <person name="Smith C.H."/>
        </authorList>
    </citation>
    <scope>NUCLEOTIDE SEQUENCE</scope>
    <source>
        <strain evidence="7">CHS0354</strain>
    </source>
</reference>
<evidence type="ECO:0000256" key="6">
    <source>
        <dbReference type="SAM" id="Phobius"/>
    </source>
</evidence>
<dbReference type="PANTHER" id="PTHR16296">
    <property type="entry name" value="UNCHARACTERIZED HYPOTHALAMUS PROTEIN HT007"/>
    <property type="match status" value="1"/>
</dbReference>
<evidence type="ECO:0000256" key="5">
    <source>
        <dbReference type="ARBA" id="ARBA00023136"/>
    </source>
</evidence>
<comment type="caution">
    <text evidence="7">The sequence shown here is derived from an EMBL/GenBank/DDBJ whole genome shotgun (WGS) entry which is preliminary data.</text>
</comment>
<feature type="transmembrane region" description="Helical" evidence="6">
    <location>
        <begin position="191"/>
        <end position="209"/>
    </location>
</feature>
<evidence type="ECO:0000256" key="2">
    <source>
        <dbReference type="ARBA" id="ARBA00022692"/>
    </source>
</evidence>
<keyword evidence="5 6" id="KW-0472">Membrane</keyword>
<keyword evidence="2 6" id="KW-0812">Transmembrane</keyword>